<keyword evidence="2" id="KW-0503">Monooxygenase</keyword>
<dbReference type="Pfam" id="PF03992">
    <property type="entry name" value="ABM"/>
    <property type="match status" value="1"/>
</dbReference>
<name>A0A2S0VP47_9ALTE</name>
<sequence>MYVITVKFVVKPQHLNEFLPAMHKQADDSLTKEANCHYFDVCQGEEDKNTIFLYELYASKADFEYHLDTEHFKSFAAKVQPWVESKEVLSFNKI</sequence>
<dbReference type="InterPro" id="IPR007138">
    <property type="entry name" value="ABM_dom"/>
</dbReference>
<organism evidence="2 3">
    <name type="scientific">Saccharobesus litoralis</name>
    <dbReference type="NCBI Taxonomy" id="2172099"/>
    <lineage>
        <taxon>Bacteria</taxon>
        <taxon>Pseudomonadati</taxon>
        <taxon>Pseudomonadota</taxon>
        <taxon>Gammaproteobacteria</taxon>
        <taxon>Alteromonadales</taxon>
        <taxon>Alteromonadaceae</taxon>
        <taxon>Saccharobesus</taxon>
    </lineage>
</organism>
<gene>
    <name evidence="2" type="ORF">C2869_05130</name>
</gene>
<feature type="domain" description="ABM" evidence="1">
    <location>
        <begin position="2"/>
        <end position="92"/>
    </location>
</feature>
<dbReference type="InterPro" id="IPR050744">
    <property type="entry name" value="AI-2_Isomerase_LsrG"/>
</dbReference>
<protein>
    <submittedName>
        <fullName evidence="2">Antibiotic biosynthesis monooxygenase</fullName>
    </submittedName>
</protein>
<accession>A0A2S0VP47</accession>
<dbReference type="PANTHER" id="PTHR33336:SF3">
    <property type="entry name" value="ABM DOMAIN-CONTAINING PROTEIN"/>
    <property type="match status" value="1"/>
</dbReference>
<dbReference type="KEGG" id="cate:C2869_05130"/>
<keyword evidence="3" id="KW-1185">Reference proteome</keyword>
<dbReference type="SUPFAM" id="SSF54909">
    <property type="entry name" value="Dimeric alpha+beta barrel"/>
    <property type="match status" value="1"/>
</dbReference>
<proteinExistence type="predicted"/>
<evidence type="ECO:0000313" key="3">
    <source>
        <dbReference type="Proteomes" id="UP000244441"/>
    </source>
</evidence>
<dbReference type="OrthoDB" id="9812754at2"/>
<evidence type="ECO:0000313" key="2">
    <source>
        <dbReference type="EMBL" id="AWB65860.1"/>
    </source>
</evidence>
<dbReference type="PANTHER" id="PTHR33336">
    <property type="entry name" value="QUINOL MONOOXYGENASE YGIN-RELATED"/>
    <property type="match status" value="1"/>
</dbReference>
<dbReference type="Proteomes" id="UP000244441">
    <property type="component" value="Chromosome"/>
</dbReference>
<dbReference type="GO" id="GO:0004497">
    <property type="term" value="F:monooxygenase activity"/>
    <property type="evidence" value="ECO:0007669"/>
    <property type="project" value="UniProtKB-KW"/>
</dbReference>
<dbReference type="AlphaFoldDB" id="A0A2S0VP47"/>
<dbReference type="InterPro" id="IPR011008">
    <property type="entry name" value="Dimeric_a/b-barrel"/>
</dbReference>
<reference evidence="2 3" key="1">
    <citation type="submission" date="2018-01" db="EMBL/GenBank/DDBJ databases">
        <title>Genome sequence of a Cantenovulum-like bacteria.</title>
        <authorList>
            <person name="Tan W.R."/>
            <person name="Lau N.-S."/>
            <person name="Go F."/>
            <person name="Amirul A.-A.A."/>
        </authorList>
    </citation>
    <scope>NUCLEOTIDE SEQUENCE [LARGE SCALE GENOMIC DNA]</scope>
    <source>
        <strain evidence="2 3">CCB-QB4</strain>
    </source>
</reference>
<evidence type="ECO:0000259" key="1">
    <source>
        <dbReference type="PROSITE" id="PS51725"/>
    </source>
</evidence>
<dbReference type="EMBL" id="CP026604">
    <property type="protein sequence ID" value="AWB65860.1"/>
    <property type="molecule type" value="Genomic_DNA"/>
</dbReference>
<dbReference type="RefSeq" id="WP_108601933.1">
    <property type="nucleotide sequence ID" value="NZ_CP026604.1"/>
</dbReference>
<dbReference type="Gene3D" id="3.30.70.100">
    <property type="match status" value="1"/>
</dbReference>
<dbReference type="PROSITE" id="PS51725">
    <property type="entry name" value="ABM"/>
    <property type="match status" value="1"/>
</dbReference>
<keyword evidence="2" id="KW-0560">Oxidoreductase</keyword>